<name>A0A7G6YEN9_9MICO</name>
<dbReference type="InterPro" id="IPR050204">
    <property type="entry name" value="AraC_XylS_family_regulators"/>
</dbReference>
<dbReference type="Gene3D" id="1.10.10.60">
    <property type="entry name" value="Homeodomain-like"/>
    <property type="match status" value="1"/>
</dbReference>
<dbReference type="PANTHER" id="PTHR46796:SF12">
    <property type="entry name" value="HTH-TYPE DNA-BINDING TRANSCRIPTIONAL ACTIVATOR EUTR"/>
    <property type="match status" value="1"/>
</dbReference>
<dbReference type="InterPro" id="IPR009057">
    <property type="entry name" value="Homeodomain-like_sf"/>
</dbReference>
<reference evidence="6" key="1">
    <citation type="submission" date="2019-09" db="EMBL/GenBank/DDBJ databases">
        <title>Antimicrobial potential of Antarctic Bacteria.</title>
        <authorList>
            <person name="Benaud N."/>
            <person name="Edwards R.J."/>
            <person name="Ferrari B.C."/>
        </authorList>
    </citation>
    <scope>NUCLEOTIDE SEQUENCE [LARGE SCALE GENOMIC DNA]</scope>
    <source>
        <strain evidence="6">INR9</strain>
    </source>
</reference>
<dbReference type="EMBL" id="CP043641">
    <property type="protein sequence ID" value="QNE36954.1"/>
    <property type="molecule type" value="Genomic_DNA"/>
</dbReference>
<dbReference type="KEGG" id="lse:F1C12_18765"/>
<protein>
    <submittedName>
        <fullName evidence="5">Helix-turn-helix transcriptional regulator</fullName>
    </submittedName>
</protein>
<evidence type="ECO:0000256" key="2">
    <source>
        <dbReference type="ARBA" id="ARBA00023125"/>
    </source>
</evidence>
<dbReference type="Pfam" id="PF12833">
    <property type="entry name" value="HTH_18"/>
    <property type="match status" value="1"/>
</dbReference>
<dbReference type="InterPro" id="IPR018060">
    <property type="entry name" value="HTH_AraC"/>
</dbReference>
<proteinExistence type="predicted"/>
<dbReference type="Proteomes" id="UP000515511">
    <property type="component" value="Chromosome"/>
</dbReference>
<organism evidence="5 6">
    <name type="scientific">Leifsonia shinshuensis</name>
    <dbReference type="NCBI Taxonomy" id="150026"/>
    <lineage>
        <taxon>Bacteria</taxon>
        <taxon>Bacillati</taxon>
        <taxon>Actinomycetota</taxon>
        <taxon>Actinomycetes</taxon>
        <taxon>Micrococcales</taxon>
        <taxon>Microbacteriaceae</taxon>
        <taxon>Leifsonia</taxon>
    </lineage>
</organism>
<keyword evidence="1" id="KW-0805">Transcription regulation</keyword>
<evidence type="ECO:0000259" key="4">
    <source>
        <dbReference type="PROSITE" id="PS01124"/>
    </source>
</evidence>
<dbReference type="PANTHER" id="PTHR46796">
    <property type="entry name" value="HTH-TYPE TRANSCRIPTIONAL ACTIVATOR RHAS-RELATED"/>
    <property type="match status" value="1"/>
</dbReference>
<keyword evidence="2" id="KW-0238">DNA-binding</keyword>
<sequence>MPVTRMTMSSREPDVALAVIRGLQPGFDFNRDRDDGPFSFAADGVSDERLSLQRLDLICTAHGEADPMTSYTVCQTTTPLRILVGRRQLDTSRPFLYPRAPIRSSWEHEARSSAVQLDIDAVDALARQYFGRPGLRVRFTGGAPIDAERERHWRAVAGHALGPGAERGVFDDPLLRDTLFRMAAAALLSDFPNSTLDLPPAHDGGVAVPATIRRAIAYMEEHIAEPIGLLDVAEASRLSPRGLQDAFHRIVGVSPMQYLRSLRLSAAHADLLAADIVHQDTVTAIAHRWGFSHVPRFAAAYRTQYGEYPRDTLAR</sequence>
<dbReference type="AlphaFoldDB" id="A0A7G6YEN9"/>
<dbReference type="SMART" id="SM00342">
    <property type="entry name" value="HTH_ARAC"/>
    <property type="match status" value="1"/>
</dbReference>
<feature type="domain" description="HTH araC/xylS-type" evidence="4">
    <location>
        <begin position="213"/>
        <end position="315"/>
    </location>
</feature>
<accession>A0A7G6YEN9</accession>
<evidence type="ECO:0000313" key="6">
    <source>
        <dbReference type="Proteomes" id="UP000515511"/>
    </source>
</evidence>
<dbReference type="PROSITE" id="PS01124">
    <property type="entry name" value="HTH_ARAC_FAMILY_2"/>
    <property type="match status" value="1"/>
</dbReference>
<evidence type="ECO:0000313" key="5">
    <source>
        <dbReference type="EMBL" id="QNE36954.1"/>
    </source>
</evidence>
<dbReference type="RefSeq" id="WP_185276380.1">
    <property type="nucleotide sequence ID" value="NZ_CP043641.1"/>
</dbReference>
<dbReference type="GO" id="GO:0003700">
    <property type="term" value="F:DNA-binding transcription factor activity"/>
    <property type="evidence" value="ECO:0007669"/>
    <property type="project" value="InterPro"/>
</dbReference>
<keyword evidence="3" id="KW-0804">Transcription</keyword>
<gene>
    <name evidence="5" type="ORF">F1C12_18765</name>
</gene>
<evidence type="ECO:0000256" key="3">
    <source>
        <dbReference type="ARBA" id="ARBA00023163"/>
    </source>
</evidence>
<evidence type="ECO:0000256" key="1">
    <source>
        <dbReference type="ARBA" id="ARBA00023015"/>
    </source>
</evidence>
<dbReference type="SUPFAM" id="SSF46689">
    <property type="entry name" value="Homeodomain-like"/>
    <property type="match status" value="1"/>
</dbReference>
<dbReference type="GO" id="GO:0043565">
    <property type="term" value="F:sequence-specific DNA binding"/>
    <property type="evidence" value="ECO:0007669"/>
    <property type="project" value="InterPro"/>
</dbReference>